<dbReference type="Proteomes" id="UP000326170">
    <property type="component" value="Chromosome"/>
</dbReference>
<feature type="domain" description="Inner membrane protein YgaP-like transmembrane" evidence="2">
    <location>
        <begin position="1"/>
        <end position="68"/>
    </location>
</feature>
<gene>
    <name evidence="3" type="ORF">GCU68_06500</name>
</gene>
<proteinExistence type="predicted"/>
<dbReference type="RefSeq" id="WP_152940013.1">
    <property type="nucleotide sequence ID" value="NZ_CP045488.1"/>
</dbReference>
<sequence>MNQNVGNADRLARFALGAVLGLVSLAILGGVISLPMVLSPVLGVLSLVLLVTATTSTCGLYSALGLTSSSA</sequence>
<dbReference type="AlphaFoldDB" id="A0A5P9P257"/>
<dbReference type="KEGG" id="nas:GCU68_06500"/>
<name>A0A5P9P257_9EURY</name>
<reference evidence="3 4" key="1">
    <citation type="journal article" date="2007" name="Int. J. Syst. Evol. Microbiol.">
        <title>Natronorubrum sulfidifaciens sp. nov., an extremely haloalkaliphilic archaeon isolated from Aiding salt lake in Xin-Jiang, China.</title>
        <authorList>
            <person name="Cui H.L."/>
            <person name="Tohty D."/>
            <person name="Liu H.C."/>
            <person name="Liu S.J."/>
            <person name="Oren A."/>
            <person name="Zhou P.J."/>
        </authorList>
    </citation>
    <scope>NUCLEOTIDE SEQUENCE [LARGE SCALE GENOMIC DNA]</scope>
    <source>
        <strain evidence="3 4">7-3</strain>
    </source>
</reference>
<organism evidence="3 4">
    <name type="scientific">Natronorubrum aibiense</name>
    <dbReference type="NCBI Taxonomy" id="348826"/>
    <lineage>
        <taxon>Archaea</taxon>
        <taxon>Methanobacteriati</taxon>
        <taxon>Methanobacteriota</taxon>
        <taxon>Stenosarchaea group</taxon>
        <taxon>Halobacteria</taxon>
        <taxon>Halobacteriales</taxon>
        <taxon>Natrialbaceae</taxon>
        <taxon>Natronorubrum</taxon>
    </lineage>
</organism>
<keyword evidence="1" id="KW-1133">Transmembrane helix</keyword>
<evidence type="ECO:0000259" key="2">
    <source>
        <dbReference type="Pfam" id="PF11127"/>
    </source>
</evidence>
<evidence type="ECO:0000313" key="3">
    <source>
        <dbReference type="EMBL" id="QFU82204.1"/>
    </source>
</evidence>
<dbReference type="EMBL" id="CP045488">
    <property type="protein sequence ID" value="QFU82204.1"/>
    <property type="molecule type" value="Genomic_DNA"/>
</dbReference>
<accession>A0A5P9P257</accession>
<keyword evidence="1" id="KW-0472">Membrane</keyword>
<keyword evidence="4" id="KW-1185">Reference proteome</keyword>
<feature type="transmembrane region" description="Helical" evidence="1">
    <location>
        <begin position="12"/>
        <end position="38"/>
    </location>
</feature>
<dbReference type="Pfam" id="PF11127">
    <property type="entry name" value="YgaP-like_TM"/>
    <property type="match status" value="1"/>
</dbReference>
<dbReference type="InterPro" id="IPR021309">
    <property type="entry name" value="YgaP-like_TM"/>
</dbReference>
<keyword evidence="1" id="KW-0812">Transmembrane</keyword>
<feature type="transmembrane region" description="Helical" evidence="1">
    <location>
        <begin position="44"/>
        <end position="66"/>
    </location>
</feature>
<evidence type="ECO:0000256" key="1">
    <source>
        <dbReference type="SAM" id="Phobius"/>
    </source>
</evidence>
<dbReference type="GeneID" id="42300682"/>
<evidence type="ECO:0000313" key="4">
    <source>
        <dbReference type="Proteomes" id="UP000326170"/>
    </source>
</evidence>
<protein>
    <submittedName>
        <fullName evidence="3">DUF2892 domain-containing protein</fullName>
    </submittedName>
</protein>